<evidence type="ECO:0000313" key="3">
    <source>
        <dbReference type="Proteomes" id="UP000216984"/>
    </source>
</evidence>
<dbReference type="Pfam" id="PF07510">
    <property type="entry name" value="GmrSD_C"/>
    <property type="match status" value="1"/>
</dbReference>
<evidence type="ECO:0000259" key="1">
    <source>
        <dbReference type="Pfam" id="PF07510"/>
    </source>
</evidence>
<comment type="caution">
    <text evidence="2">The sequence shown here is derived from an EMBL/GenBank/DDBJ whole genome shotgun (WGS) entry which is preliminary data.</text>
</comment>
<dbReference type="AlphaFoldDB" id="A0A7Z1DR78"/>
<organism evidence="2 3">
    <name type="scientific">Marinobacter vinifirmus</name>
    <dbReference type="NCBI Taxonomy" id="355591"/>
    <lineage>
        <taxon>Bacteria</taxon>
        <taxon>Pseudomonadati</taxon>
        <taxon>Pseudomonadota</taxon>
        <taxon>Gammaproteobacteria</taxon>
        <taxon>Pseudomonadales</taxon>
        <taxon>Marinobacteraceae</taxon>
        <taxon>Marinobacter</taxon>
    </lineage>
</organism>
<protein>
    <submittedName>
        <fullName evidence="2">HNH endonuclease</fullName>
    </submittedName>
</protein>
<keyword evidence="2" id="KW-0255">Endonuclease</keyword>
<feature type="domain" description="GmrSD restriction endonucleases C-terminal" evidence="1">
    <location>
        <begin position="21"/>
        <end position="57"/>
    </location>
</feature>
<reference evidence="2 3" key="1">
    <citation type="submission" date="2017-06" db="EMBL/GenBank/DDBJ databases">
        <title>Draft genome sequence of the halophilic bacterium Marinobacter vinifirmus FB1.</title>
        <authorList>
            <person name="Stepanov V.G."/>
            <person name="Roberts D.J."/>
            <person name="Fox G.E."/>
        </authorList>
    </citation>
    <scope>NUCLEOTIDE SEQUENCE [LARGE SCALE GENOMIC DNA]</scope>
    <source>
        <strain evidence="2 3">FB1</strain>
    </source>
</reference>
<dbReference type="InterPro" id="IPR011089">
    <property type="entry name" value="GmrSD_C"/>
</dbReference>
<name>A0A7Z1DR78_9GAMM</name>
<dbReference type="EMBL" id="NEFY01000045">
    <property type="protein sequence ID" value="OZC34498.1"/>
    <property type="molecule type" value="Genomic_DNA"/>
</dbReference>
<dbReference type="Proteomes" id="UP000216984">
    <property type="component" value="Unassembled WGS sequence"/>
</dbReference>
<proteinExistence type="predicted"/>
<dbReference type="GO" id="GO:0004519">
    <property type="term" value="F:endonuclease activity"/>
    <property type="evidence" value="ECO:0007669"/>
    <property type="project" value="UniProtKB-KW"/>
</dbReference>
<keyword evidence="3" id="KW-1185">Reference proteome</keyword>
<keyword evidence="2" id="KW-0378">Hydrolase</keyword>
<keyword evidence="2" id="KW-0540">Nuclease</keyword>
<accession>A0A7Z1DR78</accession>
<gene>
    <name evidence="2" type="ORF">B9Q17_12930</name>
</gene>
<evidence type="ECO:0000313" key="2">
    <source>
        <dbReference type="EMBL" id="OZC34498.1"/>
    </source>
</evidence>
<sequence>MNVRFATIPCTKSLFLEGTKHVVPLAWVWDRGAREWLGQKRRSIANDPVNLLPVKTSLSKGAEGPDEWLPPLGECGYVARFVRVVKSYYL</sequence>